<feature type="compositionally biased region" description="Basic and acidic residues" evidence="5">
    <location>
        <begin position="394"/>
        <end position="405"/>
    </location>
</feature>
<evidence type="ECO:0000256" key="2">
    <source>
        <dbReference type="ARBA" id="ARBA00022837"/>
    </source>
</evidence>
<dbReference type="InterPro" id="IPR011992">
    <property type="entry name" value="EF-hand-dom_pair"/>
</dbReference>
<evidence type="ECO:0000256" key="4">
    <source>
        <dbReference type="SAM" id="Coils"/>
    </source>
</evidence>
<keyword evidence="1" id="KW-0677">Repeat</keyword>
<dbReference type="Pfam" id="PF13499">
    <property type="entry name" value="EF-hand_7"/>
    <property type="match status" value="1"/>
</dbReference>
<evidence type="ECO:0000313" key="8">
    <source>
        <dbReference type="Proteomes" id="UP001178507"/>
    </source>
</evidence>
<dbReference type="AlphaFoldDB" id="A0AA36IAQ1"/>
<protein>
    <recommendedName>
        <fullName evidence="6">EF-hand domain-containing protein</fullName>
    </recommendedName>
</protein>
<name>A0AA36IAQ1_9DINO</name>
<evidence type="ECO:0000313" key="7">
    <source>
        <dbReference type="EMBL" id="CAJ1383321.1"/>
    </source>
</evidence>
<dbReference type="SMART" id="SM00054">
    <property type="entry name" value="EFh"/>
    <property type="match status" value="2"/>
</dbReference>
<evidence type="ECO:0000256" key="3">
    <source>
        <dbReference type="ARBA" id="ARBA00023054"/>
    </source>
</evidence>
<feature type="domain" description="EF-hand" evidence="6">
    <location>
        <begin position="706"/>
        <end position="738"/>
    </location>
</feature>
<feature type="region of interest" description="Disordered" evidence="5">
    <location>
        <begin position="34"/>
        <end position="78"/>
    </location>
</feature>
<evidence type="ECO:0000256" key="1">
    <source>
        <dbReference type="ARBA" id="ARBA00022737"/>
    </source>
</evidence>
<dbReference type="SUPFAM" id="SSF47473">
    <property type="entry name" value="EF-hand"/>
    <property type="match status" value="1"/>
</dbReference>
<feature type="compositionally biased region" description="Polar residues" evidence="5">
    <location>
        <begin position="36"/>
        <end position="52"/>
    </location>
</feature>
<dbReference type="FunFam" id="1.10.238.10:FF:000003">
    <property type="entry name" value="Calmodulin A"/>
    <property type="match status" value="1"/>
</dbReference>
<organism evidence="7 8">
    <name type="scientific">Effrenium voratum</name>
    <dbReference type="NCBI Taxonomy" id="2562239"/>
    <lineage>
        <taxon>Eukaryota</taxon>
        <taxon>Sar</taxon>
        <taxon>Alveolata</taxon>
        <taxon>Dinophyceae</taxon>
        <taxon>Suessiales</taxon>
        <taxon>Symbiodiniaceae</taxon>
        <taxon>Effrenium</taxon>
    </lineage>
</organism>
<dbReference type="PROSITE" id="PS00018">
    <property type="entry name" value="EF_HAND_1"/>
    <property type="match status" value="2"/>
</dbReference>
<dbReference type="EMBL" id="CAUJNA010001002">
    <property type="protein sequence ID" value="CAJ1383321.1"/>
    <property type="molecule type" value="Genomic_DNA"/>
</dbReference>
<dbReference type="CDD" id="cd00051">
    <property type="entry name" value="EFh"/>
    <property type="match status" value="1"/>
</dbReference>
<dbReference type="Gene3D" id="1.10.238.10">
    <property type="entry name" value="EF-hand"/>
    <property type="match status" value="1"/>
</dbReference>
<keyword evidence="8" id="KW-1185">Reference proteome</keyword>
<dbReference type="InterPro" id="IPR051876">
    <property type="entry name" value="ODA-DC/CCD"/>
</dbReference>
<dbReference type="InterPro" id="IPR018247">
    <property type="entry name" value="EF_Hand_1_Ca_BS"/>
</dbReference>
<evidence type="ECO:0000259" key="6">
    <source>
        <dbReference type="PROSITE" id="PS50222"/>
    </source>
</evidence>
<dbReference type="GO" id="GO:0005509">
    <property type="term" value="F:calcium ion binding"/>
    <property type="evidence" value="ECO:0007669"/>
    <property type="project" value="InterPro"/>
</dbReference>
<feature type="coiled-coil region" evidence="4">
    <location>
        <begin position="165"/>
        <end position="224"/>
    </location>
</feature>
<keyword evidence="2" id="KW-0106">Calcium</keyword>
<keyword evidence="3 4" id="KW-0175">Coiled coil</keyword>
<proteinExistence type="predicted"/>
<evidence type="ECO:0000256" key="5">
    <source>
        <dbReference type="SAM" id="MobiDB-lite"/>
    </source>
</evidence>
<feature type="region of interest" description="Disordered" evidence="5">
    <location>
        <begin position="323"/>
        <end position="343"/>
    </location>
</feature>
<dbReference type="InterPro" id="IPR049258">
    <property type="entry name" value="ODAD1_CC"/>
</dbReference>
<accession>A0AA36IAQ1</accession>
<sequence length="738" mass="85524">MDTLVDRMHREIEVMTRRLELEKRRLKRLEKELTAAQKTQSVKESQARQRQNALRLPTPRRPQSGSNSRDLPRMSMARPTLTEGRATITAVPQEEEVGLVPMKQLVAQMDYQVRKLDTVRHENDGLKQDVQQIRKCKRQLGFIFQRLKIQISHRSDQIRDFVEEAAQSKAVYAETEQRVEVMQRQREDERRQFTEEVLRIRRDLRKLEADKREVEVRLKRMEGVQRKNSLIMPPEETEFSESSMMRRIMKTAFLNCIQRRHIKQHQKSIEIFEQAFATIKQSTGISDIAEIVKIFVHLESRNFSLLTYVNHMNREIEALEGQRRNRRDGERQLKRREETNEKNRELALGDMQKKLRATQMAMEDDKEAWDSQRSVLHQILPQMEQVAKQLDQESGRLRQAARDADGSELPARPSDELRMDTMLTWLQWVEEVLSRFKDLLPVEPAAMVNFFPATAAGLVKQLHPKRPHQPLAPLVKAQDLPAVPALAEEHTQKRQAQKIDLEEDSEEEGFEDRPLMIKEIRSRAEMAQARKNRTRDHRHSVAFLEQDNPTVSSGLQLFAQEARKTETFSTAPDLHTSRRSVGFSLGATPDTQLETLRLEAAKEEGGSMDSGSESPPPRSALNLRVRQLIEVAAAQPEVTQDDLDISFLRKYKMSRQELEVLAGRMGMGLQHLCFLKTQFDLFDQDQSGYISAAELRNLFVKLGEDITDANLADAVTELDTDQSGEIEFFEFVEWFCTN</sequence>
<dbReference type="PANTHER" id="PTHR21694">
    <property type="entry name" value="COILED-COIL DOMAIN-CONTAINING PROTEIN 63"/>
    <property type="match status" value="1"/>
</dbReference>
<dbReference type="PANTHER" id="PTHR21694:SF18">
    <property type="entry name" value="COILED-COIL DOMAIN-CONTAINING PROTEIN 63"/>
    <property type="match status" value="1"/>
</dbReference>
<feature type="domain" description="EF-hand" evidence="6">
    <location>
        <begin position="675"/>
        <end position="705"/>
    </location>
</feature>
<feature type="region of interest" description="Disordered" evidence="5">
    <location>
        <begin position="394"/>
        <end position="413"/>
    </location>
</feature>
<gene>
    <name evidence="7" type="ORF">EVOR1521_LOCUS10471</name>
</gene>
<dbReference type="Proteomes" id="UP001178507">
    <property type="component" value="Unassembled WGS sequence"/>
</dbReference>
<reference evidence="7" key="1">
    <citation type="submission" date="2023-08" db="EMBL/GenBank/DDBJ databases">
        <authorList>
            <person name="Chen Y."/>
            <person name="Shah S."/>
            <person name="Dougan E. K."/>
            <person name="Thang M."/>
            <person name="Chan C."/>
        </authorList>
    </citation>
    <scope>NUCLEOTIDE SEQUENCE</scope>
</reference>
<dbReference type="PROSITE" id="PS50222">
    <property type="entry name" value="EF_HAND_2"/>
    <property type="match status" value="2"/>
</dbReference>
<dbReference type="Pfam" id="PF21773">
    <property type="entry name" value="ODAD1_CC"/>
    <property type="match status" value="1"/>
</dbReference>
<comment type="caution">
    <text evidence="7">The sequence shown here is derived from an EMBL/GenBank/DDBJ whole genome shotgun (WGS) entry which is preliminary data.</text>
</comment>
<dbReference type="InterPro" id="IPR002048">
    <property type="entry name" value="EF_hand_dom"/>
</dbReference>